<keyword evidence="2" id="KW-1133">Transmembrane helix</keyword>
<dbReference type="AlphaFoldDB" id="A0A6B0UVB5"/>
<feature type="compositionally biased region" description="Basic and acidic residues" evidence="1">
    <location>
        <begin position="133"/>
        <end position="143"/>
    </location>
</feature>
<accession>A0A6B0UVB5</accession>
<keyword evidence="2" id="KW-0812">Transmembrane</keyword>
<feature type="region of interest" description="Disordered" evidence="1">
    <location>
        <begin position="112"/>
        <end position="143"/>
    </location>
</feature>
<evidence type="ECO:0000256" key="2">
    <source>
        <dbReference type="SAM" id="Phobius"/>
    </source>
</evidence>
<name>A0A6B0UVB5_IXORI</name>
<evidence type="ECO:0000256" key="1">
    <source>
        <dbReference type="SAM" id="MobiDB-lite"/>
    </source>
</evidence>
<evidence type="ECO:0000313" key="3">
    <source>
        <dbReference type="EMBL" id="MXU93238.1"/>
    </source>
</evidence>
<dbReference type="EMBL" id="GIFC01011155">
    <property type="protein sequence ID" value="MXU93238.1"/>
    <property type="molecule type" value="Transcribed_RNA"/>
</dbReference>
<sequence length="143" mass="15424">MKTEAKSSMPCLKGSYSRARLGVPLMVMLGCSAAKIVTHDSSVGTFWALPLLHMTVVAMWTVRRPGVGKSRELTYATRDTRSSRVSWSRAITVTSLRSALEATSVPVAWASAGGTSSHSLHRCRQESTSGDSVRPRSTDSPVK</sequence>
<dbReference type="PROSITE" id="PS51257">
    <property type="entry name" value="PROKAR_LIPOPROTEIN"/>
    <property type="match status" value="1"/>
</dbReference>
<feature type="transmembrane region" description="Helical" evidence="2">
    <location>
        <begin position="44"/>
        <end position="62"/>
    </location>
</feature>
<reference evidence="3" key="1">
    <citation type="submission" date="2019-12" db="EMBL/GenBank/DDBJ databases">
        <title>An insight into the sialome of adult female Ixodes ricinus ticks feeding for 6 days.</title>
        <authorList>
            <person name="Perner J."/>
            <person name="Ribeiro J.M.C."/>
        </authorList>
    </citation>
    <scope>NUCLEOTIDE SEQUENCE</scope>
    <source>
        <strain evidence="3">Semi-engorged</strain>
        <tissue evidence="3">Salivary glands</tissue>
    </source>
</reference>
<protein>
    <submittedName>
        <fullName evidence="3">Uncharacterized protein</fullName>
    </submittedName>
</protein>
<proteinExistence type="predicted"/>
<organism evidence="3">
    <name type="scientific">Ixodes ricinus</name>
    <name type="common">Common tick</name>
    <name type="synonym">Acarus ricinus</name>
    <dbReference type="NCBI Taxonomy" id="34613"/>
    <lineage>
        <taxon>Eukaryota</taxon>
        <taxon>Metazoa</taxon>
        <taxon>Ecdysozoa</taxon>
        <taxon>Arthropoda</taxon>
        <taxon>Chelicerata</taxon>
        <taxon>Arachnida</taxon>
        <taxon>Acari</taxon>
        <taxon>Parasitiformes</taxon>
        <taxon>Ixodida</taxon>
        <taxon>Ixodoidea</taxon>
        <taxon>Ixodidae</taxon>
        <taxon>Ixodinae</taxon>
        <taxon>Ixodes</taxon>
    </lineage>
</organism>
<keyword evidence="2" id="KW-0472">Membrane</keyword>
<feature type="transmembrane region" description="Helical" evidence="2">
    <location>
        <begin position="21"/>
        <end position="38"/>
    </location>
</feature>